<dbReference type="PRINTS" id="PR00090">
    <property type="entry name" value="RNGDIOXGNASE"/>
</dbReference>
<evidence type="ECO:0000259" key="7">
    <source>
        <dbReference type="PROSITE" id="PS51296"/>
    </source>
</evidence>
<comment type="caution">
    <text evidence="8">The sequence shown here is derived from an EMBL/GenBank/DDBJ whole genome shotgun (WGS) entry which is preliminary data.</text>
</comment>
<dbReference type="GO" id="GO:0005506">
    <property type="term" value="F:iron ion binding"/>
    <property type="evidence" value="ECO:0007669"/>
    <property type="project" value="InterPro"/>
</dbReference>
<dbReference type="GO" id="GO:0051537">
    <property type="term" value="F:2 iron, 2 sulfur cluster binding"/>
    <property type="evidence" value="ECO:0007669"/>
    <property type="project" value="UniProtKB-KW"/>
</dbReference>
<reference evidence="8 9" key="1">
    <citation type="journal article" date="2014" name="Nature">
        <title>An environmental bacterial taxon with a large and distinct metabolic repertoire.</title>
        <authorList>
            <person name="Wilson M.C."/>
            <person name="Mori T."/>
            <person name="Ruckert C."/>
            <person name="Uria A.R."/>
            <person name="Helf M.J."/>
            <person name="Takada K."/>
            <person name="Gernert C."/>
            <person name="Steffens U.A."/>
            <person name="Heycke N."/>
            <person name="Schmitt S."/>
            <person name="Rinke C."/>
            <person name="Helfrich E.J."/>
            <person name="Brachmann A.O."/>
            <person name="Gurgui C."/>
            <person name="Wakimoto T."/>
            <person name="Kracht M."/>
            <person name="Crusemann M."/>
            <person name="Hentschel U."/>
            <person name="Abe I."/>
            <person name="Matsunaga S."/>
            <person name="Kalinowski J."/>
            <person name="Takeyama H."/>
            <person name="Piel J."/>
        </authorList>
    </citation>
    <scope>NUCLEOTIDE SEQUENCE [LARGE SCALE GENOMIC DNA]</scope>
    <source>
        <strain evidence="9">TSY2</strain>
    </source>
</reference>
<keyword evidence="4" id="KW-0560">Oxidoreductase</keyword>
<dbReference type="InterPro" id="IPR036922">
    <property type="entry name" value="Rieske_2Fe-2S_sf"/>
</dbReference>
<feature type="non-terminal residue" evidence="8">
    <location>
        <position position="275"/>
    </location>
</feature>
<sequence length="275" mass="31483">MNEIIDERAAWVSRRAFLDQDVYEQEQQRVFRRCWLFLGHESQLLKPRDFFTTYMGEESVIVNRDRHGQLRAFLNTCRHRGMRVCRADRGNTAAFTCPYHAWTYDSTGALTGVPKFEEAYYGDLNKADWGLHPVAQVDTYKGLIFGTFDPEAESLTEYLGDMAWYLDTILDRRAGGTELVCGVHKWIMKANWKVAADNNSGDWYHVYSAHGSIPKIIPLPPDMPPIFHDDEHRVQIAPHPGHAMVGLLADTPEDAVRGSMQSIRDYYISTLPEAI</sequence>
<dbReference type="PROSITE" id="PS51296">
    <property type="entry name" value="RIESKE"/>
    <property type="match status" value="1"/>
</dbReference>
<protein>
    <recommendedName>
        <fullName evidence="7">Rieske domain-containing protein</fullName>
    </recommendedName>
</protein>
<keyword evidence="9" id="KW-1185">Reference proteome</keyword>
<accession>W4LQV5</accession>
<dbReference type="EMBL" id="AZHX01001748">
    <property type="protein sequence ID" value="ETX00265.1"/>
    <property type="molecule type" value="Genomic_DNA"/>
</dbReference>
<proteinExistence type="inferred from homology"/>
<keyword evidence="6" id="KW-0411">Iron-sulfur</keyword>
<evidence type="ECO:0000313" key="9">
    <source>
        <dbReference type="Proteomes" id="UP000019140"/>
    </source>
</evidence>
<evidence type="ECO:0000256" key="3">
    <source>
        <dbReference type="ARBA" id="ARBA00022723"/>
    </source>
</evidence>
<dbReference type="InterPro" id="IPR001663">
    <property type="entry name" value="Rng_hydr_dOase-A"/>
</dbReference>
<keyword evidence="5" id="KW-0408">Iron</keyword>
<name>W4LQV5_9BACT</name>
<keyword evidence="2" id="KW-0001">2Fe-2S</keyword>
<dbReference type="Proteomes" id="UP000019140">
    <property type="component" value="Unassembled WGS sequence"/>
</dbReference>
<dbReference type="HOGENOM" id="CLU_088424_0_0_7"/>
<dbReference type="GO" id="GO:0016491">
    <property type="term" value="F:oxidoreductase activity"/>
    <property type="evidence" value="ECO:0007669"/>
    <property type="project" value="UniProtKB-KW"/>
</dbReference>
<evidence type="ECO:0000256" key="2">
    <source>
        <dbReference type="ARBA" id="ARBA00022714"/>
    </source>
</evidence>
<organism evidence="8 9">
    <name type="scientific">Candidatus Entotheonella gemina</name>
    <dbReference type="NCBI Taxonomy" id="1429439"/>
    <lineage>
        <taxon>Bacteria</taxon>
        <taxon>Pseudomonadati</taxon>
        <taxon>Nitrospinota/Tectimicrobiota group</taxon>
        <taxon>Candidatus Tectimicrobiota</taxon>
        <taxon>Candidatus Entotheonellia</taxon>
        <taxon>Candidatus Entotheonellales</taxon>
        <taxon>Candidatus Entotheonellaceae</taxon>
        <taxon>Candidatus Entotheonella</taxon>
    </lineage>
</organism>
<dbReference type="PROSITE" id="PS00570">
    <property type="entry name" value="RING_HYDROXYL_ALPHA"/>
    <property type="match status" value="1"/>
</dbReference>
<dbReference type="Gene3D" id="2.20.25.10">
    <property type="match status" value="1"/>
</dbReference>
<dbReference type="Pfam" id="PF00355">
    <property type="entry name" value="Rieske"/>
    <property type="match status" value="1"/>
</dbReference>
<dbReference type="InterPro" id="IPR017941">
    <property type="entry name" value="Rieske_2Fe-2S"/>
</dbReference>
<dbReference type="AlphaFoldDB" id="W4LQV5"/>
<gene>
    <name evidence="8" type="ORF">ETSY2_39425</name>
</gene>
<dbReference type="InterPro" id="IPR015881">
    <property type="entry name" value="ARHD_Rieske_2Fe_2S"/>
</dbReference>
<evidence type="ECO:0000313" key="8">
    <source>
        <dbReference type="EMBL" id="ETX00265.1"/>
    </source>
</evidence>
<evidence type="ECO:0000256" key="6">
    <source>
        <dbReference type="ARBA" id="ARBA00023014"/>
    </source>
</evidence>
<keyword evidence="3" id="KW-0479">Metal-binding</keyword>
<dbReference type="SUPFAM" id="SSF55961">
    <property type="entry name" value="Bet v1-like"/>
    <property type="match status" value="1"/>
</dbReference>
<comment type="similarity">
    <text evidence="1">Belongs to the bacterial ring-hydroxylating dioxygenase alpha subunit family.</text>
</comment>
<evidence type="ECO:0000256" key="5">
    <source>
        <dbReference type="ARBA" id="ARBA00023004"/>
    </source>
</evidence>
<dbReference type="SUPFAM" id="SSF50022">
    <property type="entry name" value="ISP domain"/>
    <property type="match status" value="1"/>
</dbReference>
<evidence type="ECO:0000256" key="1">
    <source>
        <dbReference type="ARBA" id="ARBA00008751"/>
    </source>
</evidence>
<evidence type="ECO:0000256" key="4">
    <source>
        <dbReference type="ARBA" id="ARBA00023002"/>
    </source>
</evidence>
<dbReference type="Gene3D" id="3.90.380.10">
    <property type="entry name" value="Naphthalene 1,2-dioxygenase Alpha Subunit, Chain A, domain 1"/>
    <property type="match status" value="2"/>
</dbReference>
<feature type="domain" description="Rieske" evidence="7">
    <location>
        <begin position="36"/>
        <end position="127"/>
    </location>
</feature>
<dbReference type="PANTHER" id="PTHR43756">
    <property type="entry name" value="CHOLINE MONOOXYGENASE, CHLOROPLASTIC"/>
    <property type="match status" value="1"/>
</dbReference>
<dbReference type="PANTHER" id="PTHR43756:SF1">
    <property type="entry name" value="3-PHENYLPROPIONATE_CINNAMIC ACID DIOXYGENASE SUBUNIT ALPHA"/>
    <property type="match status" value="1"/>
</dbReference>